<dbReference type="RefSeq" id="WP_317958238.1">
    <property type="nucleotide sequence ID" value="NZ_BSKO01000001.1"/>
</dbReference>
<name>A0ABQ5TJN0_9BACI</name>
<dbReference type="PANTHER" id="PTHR30137:SF19">
    <property type="entry name" value="LUCIFERASE-LIKE MONOOXYGENASE"/>
    <property type="match status" value="1"/>
</dbReference>
<dbReference type="InterPro" id="IPR019949">
    <property type="entry name" value="CmoO-like"/>
</dbReference>
<dbReference type="CDD" id="cd00347">
    <property type="entry name" value="Flavin_utilizing_monoxygenases"/>
    <property type="match status" value="1"/>
</dbReference>
<dbReference type="Proteomes" id="UP001275436">
    <property type="component" value="Unassembled WGS sequence"/>
</dbReference>
<dbReference type="InterPro" id="IPR011251">
    <property type="entry name" value="Luciferase-like_dom"/>
</dbReference>
<dbReference type="SUPFAM" id="SSF51679">
    <property type="entry name" value="Bacterial luciferase-like"/>
    <property type="match status" value="1"/>
</dbReference>
<keyword evidence="4" id="KW-1185">Reference proteome</keyword>
<protein>
    <recommendedName>
        <fullName evidence="2">Luciferase-like domain-containing protein</fullName>
    </recommendedName>
</protein>
<sequence>MKLSILDQSPVLEGASSKQALEETIKLAKLAEGKGYHRYWIAEHHGMPQLASPSPDILLAIIGSQTSTIRIGAGAVLLPNYRAFPVAERYHMLASMFPGRVDLGIGRAPGGSAEASIALAGDFLSKVNDMPTLIDELLHFLYDDFPEDHLYAKIDISPRTIEPPHPWLLGTSEKSAVLAAEKNLAYVFGHFMTDSDGPKIIRKYQDLTENKKPIIVAVSVICGETEEEALQIAKEASTWNQKATSIEVDNQNNDMFSNMIIGNPVQVKEQLQTLQQLYQCDEFMILTITSNYQDRKKSYERIANIFL</sequence>
<gene>
    <name evidence="3" type="ORF">MACH08_28570</name>
</gene>
<reference evidence="3 4" key="1">
    <citation type="submission" date="2023-02" db="EMBL/GenBank/DDBJ databases">
        <title>Oceanobacillus kimchii IFOP_LL358 isolated form Alexandrium catenella lab strain.</title>
        <authorList>
            <person name="Gajardo G."/>
            <person name="Ueki S."/>
            <person name="Maruyama F."/>
        </authorList>
    </citation>
    <scope>NUCLEOTIDE SEQUENCE [LARGE SCALE GENOMIC DNA]</scope>
    <source>
        <strain evidence="3 4">IFOP_LL358</strain>
    </source>
</reference>
<proteinExistence type="predicted"/>
<dbReference type="Gene3D" id="3.20.20.30">
    <property type="entry name" value="Luciferase-like domain"/>
    <property type="match status" value="1"/>
</dbReference>
<comment type="similarity">
    <text evidence="1">To bacterial alkanal monooxygenase alpha and beta chains.</text>
</comment>
<accession>A0ABQ5TJN0</accession>
<evidence type="ECO:0000313" key="4">
    <source>
        <dbReference type="Proteomes" id="UP001275436"/>
    </source>
</evidence>
<organism evidence="3 4">
    <name type="scientific">Oceanobacillus kimchii</name>
    <dbReference type="NCBI Taxonomy" id="746691"/>
    <lineage>
        <taxon>Bacteria</taxon>
        <taxon>Bacillati</taxon>
        <taxon>Bacillota</taxon>
        <taxon>Bacilli</taxon>
        <taxon>Bacillales</taxon>
        <taxon>Bacillaceae</taxon>
        <taxon>Oceanobacillus</taxon>
    </lineage>
</organism>
<dbReference type="EMBL" id="BSKO01000001">
    <property type="protein sequence ID" value="GLO67073.1"/>
    <property type="molecule type" value="Genomic_DNA"/>
</dbReference>
<dbReference type="InterPro" id="IPR036661">
    <property type="entry name" value="Luciferase-like_sf"/>
</dbReference>
<dbReference type="Pfam" id="PF00296">
    <property type="entry name" value="Bac_luciferase"/>
    <property type="match status" value="1"/>
</dbReference>
<feature type="domain" description="Luciferase-like" evidence="2">
    <location>
        <begin position="1"/>
        <end position="276"/>
    </location>
</feature>
<dbReference type="NCBIfam" id="TIGR03558">
    <property type="entry name" value="oxido_grp_1"/>
    <property type="match status" value="1"/>
</dbReference>
<evidence type="ECO:0000256" key="1">
    <source>
        <dbReference type="ARBA" id="ARBA00007789"/>
    </source>
</evidence>
<evidence type="ECO:0000259" key="2">
    <source>
        <dbReference type="Pfam" id="PF00296"/>
    </source>
</evidence>
<dbReference type="InterPro" id="IPR050766">
    <property type="entry name" value="Bact_Lucif_Oxidored"/>
</dbReference>
<comment type="caution">
    <text evidence="3">The sequence shown here is derived from an EMBL/GenBank/DDBJ whole genome shotgun (WGS) entry which is preliminary data.</text>
</comment>
<dbReference type="PANTHER" id="PTHR30137">
    <property type="entry name" value="LUCIFERASE-LIKE MONOOXYGENASE"/>
    <property type="match status" value="1"/>
</dbReference>
<evidence type="ECO:0000313" key="3">
    <source>
        <dbReference type="EMBL" id="GLO67073.1"/>
    </source>
</evidence>